<evidence type="ECO:0008006" key="4">
    <source>
        <dbReference type="Google" id="ProtNLM"/>
    </source>
</evidence>
<dbReference type="RefSeq" id="XP_069213524.1">
    <property type="nucleotide sequence ID" value="XM_069349980.1"/>
</dbReference>
<dbReference type="InterPro" id="IPR007763">
    <property type="entry name" value="NDUFA12"/>
</dbReference>
<gene>
    <name evidence="2" type="ORF">Q8F55_001354</name>
</gene>
<dbReference type="GeneID" id="95982397"/>
<evidence type="ECO:0000313" key="2">
    <source>
        <dbReference type="EMBL" id="KAL1413580.1"/>
    </source>
</evidence>
<dbReference type="EMBL" id="JBBXJM010000001">
    <property type="protein sequence ID" value="KAL1413580.1"/>
    <property type="molecule type" value="Genomic_DNA"/>
</dbReference>
<dbReference type="PANTHER" id="PTHR32470:SF2">
    <property type="entry name" value="NADH DEHYDROGENASE [UBIQUINONE] 1 ALPHA SUBCOMPLEX ASSEMBLY FACTOR 2"/>
    <property type="match status" value="1"/>
</dbReference>
<evidence type="ECO:0000313" key="3">
    <source>
        <dbReference type="Proteomes" id="UP001565368"/>
    </source>
</evidence>
<dbReference type="PANTHER" id="PTHR32470">
    <property type="entry name" value="ADH DEHYDROGENASE [UBIQUINONE] 1 ALPHA SUBCOMPLEX ASSEMBLY FACTOR 2"/>
    <property type="match status" value="1"/>
</dbReference>
<sequence>MSTFWGKLARTLTSRKRPIGYDLQGNAYFETPNPNGGRPKRTVEYKEQDPNLNDYRTGTKQLPVQWQSWMSWTRSAPPSLDELRADAARLARLAPLVARIEEREAAERIAQGYLLPDGSEPADRREHVARAHGSLPAPGEAARKRQRFGLVDEVEPLPIEAARDAAVAPPATKVDAQTHAAADELRRLAEEDTKRRLRESGVSDVGAAVDGVQGVGRAFKPRRRGQA</sequence>
<evidence type="ECO:0000256" key="1">
    <source>
        <dbReference type="ARBA" id="ARBA00007355"/>
    </source>
</evidence>
<name>A0ABR3QFU0_9TREE</name>
<reference evidence="2 3" key="1">
    <citation type="submission" date="2023-08" db="EMBL/GenBank/DDBJ databases">
        <title>Annotated Genome Sequence of Vanrija albida AlHP1.</title>
        <authorList>
            <person name="Herzog R."/>
        </authorList>
    </citation>
    <scope>NUCLEOTIDE SEQUENCE [LARGE SCALE GENOMIC DNA]</scope>
    <source>
        <strain evidence="2 3">AlHP1</strain>
    </source>
</reference>
<dbReference type="Proteomes" id="UP001565368">
    <property type="component" value="Unassembled WGS sequence"/>
</dbReference>
<accession>A0ABR3QFU0</accession>
<organism evidence="2 3">
    <name type="scientific">Vanrija albida</name>
    <dbReference type="NCBI Taxonomy" id="181172"/>
    <lineage>
        <taxon>Eukaryota</taxon>
        <taxon>Fungi</taxon>
        <taxon>Dikarya</taxon>
        <taxon>Basidiomycota</taxon>
        <taxon>Agaricomycotina</taxon>
        <taxon>Tremellomycetes</taxon>
        <taxon>Trichosporonales</taxon>
        <taxon>Trichosporonaceae</taxon>
        <taxon>Vanrija</taxon>
    </lineage>
</organism>
<comment type="caution">
    <text evidence="2">The sequence shown here is derived from an EMBL/GenBank/DDBJ whole genome shotgun (WGS) entry which is preliminary data.</text>
</comment>
<dbReference type="InterPro" id="IPR052618">
    <property type="entry name" value="ComplexI_NDUFA12"/>
</dbReference>
<keyword evidence="3" id="KW-1185">Reference proteome</keyword>
<proteinExistence type="inferred from homology"/>
<protein>
    <recommendedName>
        <fullName evidence="4">NADH dehydrogenase [ubiquinone] 1 alpha subcomplex subunit</fullName>
    </recommendedName>
</protein>
<comment type="similarity">
    <text evidence="1">Belongs to the complex I NDUFA12 subunit family.</text>
</comment>
<dbReference type="Pfam" id="PF05071">
    <property type="entry name" value="NDUFA12"/>
    <property type="match status" value="1"/>
</dbReference>